<dbReference type="InterPro" id="IPR001962">
    <property type="entry name" value="Asn_synthase"/>
</dbReference>
<dbReference type="EMBL" id="SEWW01000001">
    <property type="protein sequence ID" value="NGZ43548.1"/>
    <property type="molecule type" value="Genomic_DNA"/>
</dbReference>
<dbReference type="Gene3D" id="3.40.50.620">
    <property type="entry name" value="HUPs"/>
    <property type="match status" value="1"/>
</dbReference>
<dbReference type="SUPFAM" id="SSF56235">
    <property type="entry name" value="N-terminal nucleophile aminohydrolases (Ntn hydrolases)"/>
    <property type="match status" value="1"/>
</dbReference>
<evidence type="ECO:0000256" key="4">
    <source>
        <dbReference type="ARBA" id="ARBA00022741"/>
    </source>
</evidence>
<comment type="catalytic activity">
    <reaction evidence="6">
        <text>L-aspartate + L-glutamine + ATP + H2O = L-asparagine + L-glutamate + AMP + diphosphate + H(+)</text>
        <dbReference type="Rhea" id="RHEA:12228"/>
        <dbReference type="ChEBI" id="CHEBI:15377"/>
        <dbReference type="ChEBI" id="CHEBI:15378"/>
        <dbReference type="ChEBI" id="CHEBI:29985"/>
        <dbReference type="ChEBI" id="CHEBI:29991"/>
        <dbReference type="ChEBI" id="CHEBI:30616"/>
        <dbReference type="ChEBI" id="CHEBI:33019"/>
        <dbReference type="ChEBI" id="CHEBI:58048"/>
        <dbReference type="ChEBI" id="CHEBI:58359"/>
        <dbReference type="ChEBI" id="CHEBI:456215"/>
        <dbReference type="EC" id="6.3.5.4"/>
    </reaction>
</comment>
<dbReference type="PANTHER" id="PTHR43284">
    <property type="entry name" value="ASPARAGINE SYNTHETASE (GLUTAMINE-HYDROLYZING)"/>
    <property type="match status" value="1"/>
</dbReference>
<gene>
    <name evidence="9" type="ORF">EWU23_03570</name>
</gene>
<evidence type="ECO:0000259" key="7">
    <source>
        <dbReference type="Pfam" id="PF00733"/>
    </source>
</evidence>
<evidence type="ECO:0000256" key="2">
    <source>
        <dbReference type="ARBA" id="ARBA00005752"/>
    </source>
</evidence>
<comment type="caution">
    <text evidence="9">The sequence shown here is derived from an EMBL/GenBank/DDBJ whole genome shotgun (WGS) entry which is preliminary data.</text>
</comment>
<feature type="domain" description="Asparagine synthetase" evidence="7">
    <location>
        <begin position="238"/>
        <end position="388"/>
    </location>
</feature>
<evidence type="ECO:0000256" key="1">
    <source>
        <dbReference type="ARBA" id="ARBA00005187"/>
    </source>
</evidence>
<dbReference type="Proteomes" id="UP001318301">
    <property type="component" value="Unassembled WGS sequence"/>
</dbReference>
<dbReference type="Pfam" id="PF13537">
    <property type="entry name" value="GATase_7"/>
    <property type="match status" value="1"/>
</dbReference>
<dbReference type="Gene3D" id="3.60.20.10">
    <property type="entry name" value="Glutamine Phosphoribosylpyrophosphate, subunit 1, domain 1"/>
    <property type="match status" value="1"/>
</dbReference>
<protein>
    <recommendedName>
        <fullName evidence="3">asparagine synthase (glutamine-hydrolyzing)</fullName>
        <ecNumber evidence="3">6.3.5.4</ecNumber>
    </recommendedName>
</protein>
<comment type="pathway">
    <text evidence="1">Amino-acid biosynthesis; L-asparagine biosynthesis; L-asparagine from L-aspartate (L-Gln route): step 1/1.</text>
</comment>
<evidence type="ECO:0000256" key="3">
    <source>
        <dbReference type="ARBA" id="ARBA00012737"/>
    </source>
</evidence>
<comment type="similarity">
    <text evidence="2">Belongs to the asparagine synthetase family.</text>
</comment>
<reference evidence="9 10" key="1">
    <citation type="submission" date="2019-02" db="EMBL/GenBank/DDBJ databases">
        <title>Genome of a new Bacteroidetes strain.</title>
        <authorList>
            <person name="Pitt A."/>
        </authorList>
    </citation>
    <scope>NUCLEOTIDE SEQUENCE [LARGE SCALE GENOMIC DNA]</scope>
    <source>
        <strain evidence="9 10">50C-KIRBA</strain>
    </source>
</reference>
<feature type="domain" description="Asparagine synthetase" evidence="7">
    <location>
        <begin position="502"/>
        <end position="597"/>
    </location>
</feature>
<dbReference type="InterPro" id="IPR006426">
    <property type="entry name" value="Asn_synth_AEB"/>
</dbReference>
<accession>A0ABX0EW15</accession>
<keyword evidence="5" id="KW-0067">ATP-binding</keyword>
<evidence type="ECO:0000256" key="6">
    <source>
        <dbReference type="ARBA" id="ARBA00048741"/>
    </source>
</evidence>
<dbReference type="EC" id="6.3.5.4" evidence="3"/>
<feature type="domain" description="Glutamine amidotransferase type-2" evidence="8">
    <location>
        <begin position="61"/>
        <end position="162"/>
    </location>
</feature>
<dbReference type="PIRSF" id="PIRSF001589">
    <property type="entry name" value="Asn_synthetase_glu-h"/>
    <property type="match status" value="1"/>
</dbReference>
<dbReference type="InterPro" id="IPR014729">
    <property type="entry name" value="Rossmann-like_a/b/a_fold"/>
</dbReference>
<dbReference type="SUPFAM" id="SSF52402">
    <property type="entry name" value="Adenine nucleotide alpha hydrolases-like"/>
    <property type="match status" value="1"/>
</dbReference>
<dbReference type="PANTHER" id="PTHR43284:SF1">
    <property type="entry name" value="ASPARAGINE SYNTHETASE"/>
    <property type="match status" value="1"/>
</dbReference>
<dbReference type="InterPro" id="IPR029055">
    <property type="entry name" value="Ntn_hydrolases_N"/>
</dbReference>
<evidence type="ECO:0000259" key="8">
    <source>
        <dbReference type="Pfam" id="PF13537"/>
    </source>
</evidence>
<organism evidence="9 10">
    <name type="scientific">Aquirufa beregesia</name>
    <dbReference type="NCBI Taxonomy" id="2516556"/>
    <lineage>
        <taxon>Bacteria</taxon>
        <taxon>Pseudomonadati</taxon>
        <taxon>Bacteroidota</taxon>
        <taxon>Cytophagia</taxon>
        <taxon>Cytophagales</taxon>
        <taxon>Flectobacillaceae</taxon>
        <taxon>Aquirufa</taxon>
    </lineage>
</organism>
<dbReference type="Pfam" id="PF00733">
    <property type="entry name" value="Asn_synthase"/>
    <property type="match status" value="2"/>
</dbReference>
<keyword evidence="10" id="KW-1185">Reference proteome</keyword>
<evidence type="ECO:0000313" key="9">
    <source>
        <dbReference type="EMBL" id="NGZ43548.1"/>
    </source>
</evidence>
<name>A0ABX0EW15_9BACT</name>
<dbReference type="InterPro" id="IPR051786">
    <property type="entry name" value="ASN_synthetase/amidase"/>
</dbReference>
<sequence>MNLFSGIHTFQSQILNESIDRLKMSTRKFKPLQELEHREVNLFLENLTLNKQINKEDDSHHLIYSENDCWVVSNSRIDNREELLNLLSLQVNDHLSDNALLLKMYHEYGNEFVKKIEGDWTLAIWNQAKQELLIARDQLGISALYYRLTDEYMAFSTYIKGLIEIDSHSIKIDEVYLAGIMTAWNTQSNNTAFVNIQYLPPAHYGLVKNGEFTLHRYWIAENTPELHLESEMDYVKQFSDVLEQSVKNRIRHAKNLGSQLSSGFDSSTITTVAAEIFKKDKKRLTAFTSIPKEKTSDYFPEHTATDESYLSIPTAQFLGNVDHIIVQSENQSIIKNIYDSLELHHAPLHAAGNMFWIHQIYLDAQSKDIDTMLIGQSGNTTLSWTGYPEGLQIKRLIKRILGYKGKEKFSPTSYLQYLIAEIKNKLNSNRLPSWDSYSFISNQFAQDLDLIQKMKETGHDPTFSNSIHNKKGHINFINPLFSKIGALWQDLAYHYHISTYDPSTDKRLVEYCISVPNQYYQRHNTNKWLLKTAMKGRLLGNLIHQKKKGRQATDLAIRIQSEASEFQELLKSFRSNKAIQYYLDCQKMETCLERILENPRKKEAYNDSIFLTRGISCALFIQKYDKRLYKK</sequence>
<keyword evidence="4" id="KW-0547">Nucleotide-binding</keyword>
<evidence type="ECO:0000313" key="10">
    <source>
        <dbReference type="Proteomes" id="UP001318301"/>
    </source>
</evidence>
<proteinExistence type="inferred from homology"/>
<evidence type="ECO:0000256" key="5">
    <source>
        <dbReference type="ARBA" id="ARBA00022840"/>
    </source>
</evidence>
<dbReference type="InterPro" id="IPR017932">
    <property type="entry name" value="GATase_2_dom"/>
</dbReference>